<dbReference type="Gene3D" id="2.30.30.490">
    <property type="match status" value="1"/>
</dbReference>
<dbReference type="PROSITE" id="PS51038">
    <property type="entry name" value="BAH"/>
    <property type="match status" value="1"/>
</dbReference>
<dbReference type="InterPro" id="IPR012677">
    <property type="entry name" value="Nucleotide-bd_a/b_plait_sf"/>
</dbReference>
<dbReference type="SUPFAM" id="SSF54928">
    <property type="entry name" value="RNA-binding domain, RBD"/>
    <property type="match status" value="1"/>
</dbReference>
<dbReference type="PANTHER" id="PTHR47073">
    <property type="entry name" value="PROTEIN ANTI-SILENCING 1"/>
    <property type="match status" value="1"/>
</dbReference>
<dbReference type="FunFam" id="2.30.30.490:FF:000017">
    <property type="entry name" value="Bromo-adjacent homology (BAH) domain-containing protein"/>
    <property type="match status" value="1"/>
</dbReference>
<dbReference type="Gene3D" id="3.30.70.330">
    <property type="match status" value="1"/>
</dbReference>
<protein>
    <recommendedName>
        <fullName evidence="7">BAH domain-containing protein</fullName>
    </recommendedName>
</protein>
<keyword evidence="6" id="KW-1185">Reference proteome</keyword>
<evidence type="ECO:0000313" key="6">
    <source>
        <dbReference type="Proteomes" id="UP001293593"/>
    </source>
</evidence>
<feature type="domain" description="BAH" evidence="4">
    <location>
        <begin position="38"/>
        <end position="163"/>
    </location>
</feature>
<name>A0AAE1MVY3_9FABA</name>
<gene>
    <name evidence="5" type="ORF">QN277_016106</name>
</gene>
<feature type="region of interest" description="Disordered" evidence="2">
    <location>
        <begin position="411"/>
        <end position="462"/>
    </location>
</feature>
<feature type="domain" description="RRM" evidence="3">
    <location>
        <begin position="500"/>
        <end position="583"/>
    </location>
</feature>
<dbReference type="PROSITE" id="PS50102">
    <property type="entry name" value="RRM"/>
    <property type="match status" value="1"/>
</dbReference>
<comment type="caution">
    <text evidence="5">The sequence shown here is derived from an EMBL/GenBank/DDBJ whole genome shotgun (WGS) entry which is preliminary data.</text>
</comment>
<dbReference type="Pfam" id="PF01426">
    <property type="entry name" value="BAH"/>
    <property type="match status" value="1"/>
</dbReference>
<feature type="compositionally biased region" description="Basic and acidic residues" evidence="2">
    <location>
        <begin position="441"/>
        <end position="462"/>
    </location>
</feature>
<feature type="region of interest" description="Disordered" evidence="2">
    <location>
        <begin position="286"/>
        <end position="382"/>
    </location>
</feature>
<dbReference type="InterPro" id="IPR001025">
    <property type="entry name" value="BAH_dom"/>
</dbReference>
<dbReference type="Proteomes" id="UP001293593">
    <property type="component" value="Unassembled WGS sequence"/>
</dbReference>
<evidence type="ECO:0000256" key="1">
    <source>
        <dbReference type="PROSITE-ProRule" id="PRU00176"/>
    </source>
</evidence>
<keyword evidence="1" id="KW-0694">RNA-binding</keyword>
<dbReference type="PANTHER" id="PTHR47073:SF2">
    <property type="entry name" value="PROTEIN ANTI-SILENCING 1"/>
    <property type="match status" value="1"/>
</dbReference>
<dbReference type="InterPro" id="IPR000504">
    <property type="entry name" value="RRM_dom"/>
</dbReference>
<proteinExistence type="predicted"/>
<dbReference type="GO" id="GO:0003723">
    <property type="term" value="F:RNA binding"/>
    <property type="evidence" value="ECO:0007669"/>
    <property type="project" value="UniProtKB-UniRule"/>
</dbReference>
<evidence type="ECO:0000256" key="2">
    <source>
        <dbReference type="SAM" id="MobiDB-lite"/>
    </source>
</evidence>
<evidence type="ECO:0000313" key="5">
    <source>
        <dbReference type="EMBL" id="KAK4278236.1"/>
    </source>
</evidence>
<evidence type="ECO:0008006" key="7">
    <source>
        <dbReference type="Google" id="ProtNLM"/>
    </source>
</evidence>
<dbReference type="InterPro" id="IPR043151">
    <property type="entry name" value="BAH_sf"/>
</dbReference>
<evidence type="ECO:0000259" key="3">
    <source>
        <dbReference type="PROSITE" id="PS50102"/>
    </source>
</evidence>
<dbReference type="InterPro" id="IPR035979">
    <property type="entry name" value="RBD_domain_sf"/>
</dbReference>
<dbReference type="AlphaFoldDB" id="A0AAE1MVY3"/>
<dbReference type="EMBL" id="JAWXYG010000003">
    <property type="protein sequence ID" value="KAK4278236.1"/>
    <property type="molecule type" value="Genomic_DNA"/>
</dbReference>
<dbReference type="SMART" id="SM00439">
    <property type="entry name" value="BAH"/>
    <property type="match status" value="1"/>
</dbReference>
<sequence length="663" mass="75522">MTVHDKDENIEFKWGRMKGKGGRNKEVQFYESFTYDGVEYRLFDSVYVYKEGEEEPYIGKLIKIWESPNKPKQVKILWFFRPCEILNFLPTNETRDNELFLASGKGRGLTNVNPLEALVGKCNVICISKDCRNPQPPDEEVQKAEYVFYRVFDVEHCKVSDKLDDQIADFDVKLFLNKLDSLKPVDLKELYIDEKEVTGKGMERNEVVVPPSQNNIQSMTREENGKFVEKLVSRSTEYKSSLGEKPTSNVGLGEACKSNIGFSCRVDDKSMPMVTNGNEDCNASLAKQKSSNEKQLASGDGLKRQLATGYDRSKKISGDKTDLRSKIDEGGKRVAIGGSTRQERVKGNENFTHDTNGLVEDKHDRKTKLDDSKRNLNANRGEGVKRRRFVHDDDDDDDIVETLGLDVNSSKDKKKLRWEKDSSNIEGTHSKRLKLPNEPTKLSHDKLHKESSTKSPNGEKKIDSCEFEVTRRLDTDTNKGLRFKGFTWEEHLKSAHEQGRLVLLQNLDPSLTSQEVKDLVLHAFQEDCMAKIIPATAFSSPLSGQAFVIFRRREAAEEAIRKLKKGCLLMSNGRPLVGSVGSPCFPQKRRKFCGHIVIDQLRMMQREMKDAVSTSHCSKSNNVEYDMALDWCLLQERTAYAWGKLFQRQGDELKKVEAKLKAK</sequence>
<dbReference type="GO" id="GO:0003682">
    <property type="term" value="F:chromatin binding"/>
    <property type="evidence" value="ECO:0007669"/>
    <property type="project" value="InterPro"/>
</dbReference>
<organism evidence="5 6">
    <name type="scientific">Acacia crassicarpa</name>
    <name type="common">northern wattle</name>
    <dbReference type="NCBI Taxonomy" id="499986"/>
    <lineage>
        <taxon>Eukaryota</taxon>
        <taxon>Viridiplantae</taxon>
        <taxon>Streptophyta</taxon>
        <taxon>Embryophyta</taxon>
        <taxon>Tracheophyta</taxon>
        <taxon>Spermatophyta</taxon>
        <taxon>Magnoliopsida</taxon>
        <taxon>eudicotyledons</taxon>
        <taxon>Gunneridae</taxon>
        <taxon>Pentapetalae</taxon>
        <taxon>rosids</taxon>
        <taxon>fabids</taxon>
        <taxon>Fabales</taxon>
        <taxon>Fabaceae</taxon>
        <taxon>Caesalpinioideae</taxon>
        <taxon>mimosoid clade</taxon>
        <taxon>Acacieae</taxon>
        <taxon>Acacia</taxon>
    </lineage>
</organism>
<feature type="compositionally biased region" description="Polar residues" evidence="2">
    <location>
        <begin position="286"/>
        <end position="295"/>
    </location>
</feature>
<feature type="compositionally biased region" description="Basic and acidic residues" evidence="2">
    <location>
        <begin position="359"/>
        <end position="374"/>
    </location>
</feature>
<accession>A0AAE1MVY3</accession>
<feature type="compositionally biased region" description="Basic and acidic residues" evidence="2">
    <location>
        <begin position="311"/>
        <end position="332"/>
    </location>
</feature>
<evidence type="ECO:0000259" key="4">
    <source>
        <dbReference type="PROSITE" id="PS51038"/>
    </source>
</evidence>
<reference evidence="5" key="1">
    <citation type="submission" date="2023-10" db="EMBL/GenBank/DDBJ databases">
        <title>Chromosome-level genome of the transformable northern wattle, Acacia crassicarpa.</title>
        <authorList>
            <person name="Massaro I."/>
            <person name="Sinha N.R."/>
            <person name="Poethig S."/>
            <person name="Leichty A.R."/>
        </authorList>
    </citation>
    <scope>NUCLEOTIDE SEQUENCE</scope>
    <source>
        <strain evidence="5">Acra3RX</strain>
        <tissue evidence="5">Leaf</tissue>
    </source>
</reference>